<dbReference type="AlphaFoldDB" id="A0A919QKH3"/>
<protein>
    <submittedName>
        <fullName evidence="1">Uncharacterized protein</fullName>
    </submittedName>
</protein>
<organism evidence="1 2">
    <name type="scientific">Acrocarpospora phusangensis</name>
    <dbReference type="NCBI Taxonomy" id="1070424"/>
    <lineage>
        <taxon>Bacteria</taxon>
        <taxon>Bacillati</taxon>
        <taxon>Actinomycetota</taxon>
        <taxon>Actinomycetes</taxon>
        <taxon>Streptosporangiales</taxon>
        <taxon>Streptosporangiaceae</taxon>
        <taxon>Acrocarpospora</taxon>
    </lineage>
</organism>
<proteinExistence type="predicted"/>
<gene>
    <name evidence="1" type="ORF">Aph01nite_61470</name>
</gene>
<keyword evidence="2" id="KW-1185">Reference proteome</keyword>
<name>A0A919QKH3_9ACTN</name>
<sequence>MRPAPAWPHRTAEGHHLLDLAGHRNNVGATAPDHLGAGAFNIWGNSFPAGELPSGRPVLVDGVPFDLPVCGAAAPDNVRADGQFIEVAPARYDWLYVLAAAERRVEDEIAFHFTDGSVDFEPLRLSDFWAAPAVFGESAAVVTEVMHYPLHVQADVPAMLWCQRVPVTRRAVLRAARLPRNPAVHVFAATLREAGLDMAGVADLESAEG</sequence>
<reference evidence="1" key="1">
    <citation type="submission" date="2021-01" db="EMBL/GenBank/DDBJ databases">
        <title>Whole genome shotgun sequence of Acrocarpospora phusangensis NBRC 108782.</title>
        <authorList>
            <person name="Komaki H."/>
            <person name="Tamura T."/>
        </authorList>
    </citation>
    <scope>NUCLEOTIDE SEQUENCE</scope>
    <source>
        <strain evidence="1">NBRC 108782</strain>
    </source>
</reference>
<dbReference type="Proteomes" id="UP000640052">
    <property type="component" value="Unassembled WGS sequence"/>
</dbReference>
<dbReference type="EMBL" id="BOOA01000065">
    <property type="protein sequence ID" value="GIH27837.1"/>
    <property type="molecule type" value="Genomic_DNA"/>
</dbReference>
<evidence type="ECO:0000313" key="1">
    <source>
        <dbReference type="EMBL" id="GIH27837.1"/>
    </source>
</evidence>
<comment type="caution">
    <text evidence="1">The sequence shown here is derived from an EMBL/GenBank/DDBJ whole genome shotgun (WGS) entry which is preliminary data.</text>
</comment>
<accession>A0A919QKH3</accession>
<evidence type="ECO:0000313" key="2">
    <source>
        <dbReference type="Proteomes" id="UP000640052"/>
    </source>
</evidence>